<keyword evidence="1" id="KW-0812">Transmembrane</keyword>
<dbReference type="Pfam" id="PF04246">
    <property type="entry name" value="RseC_MucC"/>
    <property type="match status" value="1"/>
</dbReference>
<keyword evidence="1" id="KW-0472">Membrane</keyword>
<feature type="transmembrane region" description="Helical" evidence="1">
    <location>
        <begin position="135"/>
        <end position="154"/>
    </location>
</feature>
<dbReference type="KEGG" id="dar:Daro_1491"/>
<keyword evidence="1" id="KW-1133">Transmembrane helix</keyword>
<evidence type="ECO:0000256" key="1">
    <source>
        <dbReference type="SAM" id="Phobius"/>
    </source>
</evidence>
<dbReference type="STRING" id="159087.Daro_1491"/>
<gene>
    <name evidence="2" type="ordered locus">Daro_1491</name>
</gene>
<organism evidence="2">
    <name type="scientific">Dechloromonas aromatica (strain RCB)</name>
    <dbReference type="NCBI Taxonomy" id="159087"/>
    <lineage>
        <taxon>Bacteria</taxon>
        <taxon>Pseudomonadati</taxon>
        <taxon>Pseudomonadota</taxon>
        <taxon>Betaproteobacteria</taxon>
        <taxon>Rhodocyclales</taxon>
        <taxon>Azonexaceae</taxon>
        <taxon>Dechloromonas</taxon>
    </lineage>
</organism>
<feature type="transmembrane region" description="Helical" evidence="1">
    <location>
        <begin position="108"/>
        <end position="129"/>
    </location>
</feature>
<dbReference type="InterPro" id="IPR007359">
    <property type="entry name" value="SigmaE_reg_RseC_MucC"/>
</dbReference>
<evidence type="ECO:0000313" key="2">
    <source>
        <dbReference type="EMBL" id="AAZ46240.1"/>
    </source>
</evidence>
<dbReference type="EMBL" id="CP000089">
    <property type="protein sequence ID" value="AAZ46240.1"/>
    <property type="molecule type" value="Genomic_DNA"/>
</dbReference>
<dbReference type="PIRSF" id="PIRSF004923">
    <property type="entry name" value="RseC"/>
    <property type="match status" value="1"/>
</dbReference>
<proteinExistence type="predicted"/>
<dbReference type="PANTHER" id="PTHR35867">
    <property type="entry name" value="PROTEIN RSEC"/>
    <property type="match status" value="1"/>
</dbReference>
<protein>
    <submittedName>
        <fullName evidence="2">Positive regulator of sigma(E), RseC/MucC</fullName>
    </submittedName>
</protein>
<reference evidence="2" key="1">
    <citation type="submission" date="2005-08" db="EMBL/GenBank/DDBJ databases">
        <title>Complete sequence of Dechloromonas aromatica RCB.</title>
        <authorList>
            <person name="Salinero K.K."/>
            <person name="Copeland A."/>
            <person name="Lucas S."/>
            <person name="Lapidus A."/>
            <person name="Barry K."/>
            <person name="Detter J.C."/>
            <person name="Glavina T."/>
            <person name="Hammon N."/>
            <person name="Israni S."/>
            <person name="Pitluck S."/>
            <person name="Di Bartolo G."/>
            <person name="Trong S."/>
            <person name="Schmutz J."/>
            <person name="Larimer F."/>
            <person name="Land M."/>
            <person name="Ivanova N."/>
            <person name="Richardson P."/>
        </authorList>
    </citation>
    <scope>NUCLEOTIDE SEQUENCE</scope>
    <source>
        <strain evidence="2">RCB</strain>
    </source>
</reference>
<name>Q47FZ1_DECAR</name>
<accession>Q47FZ1</accession>
<dbReference type="PANTHER" id="PTHR35867:SF1">
    <property type="entry name" value="PROTEIN RSEC"/>
    <property type="match status" value="1"/>
</dbReference>
<dbReference type="InterPro" id="IPR026268">
    <property type="entry name" value="RseC"/>
</dbReference>
<sequence>MIMSHDALNPSPASLSFSTQSVEGIARVVRVTGDQVWLEPEQTTSCGHCASSASCGASAREAAGIGTVTSRLQARRFMLDNPEGSSGFHEGERVVVGVSERALLSASLTAYGVPLLFALTAGSVIQAVYGEDLTTMLGMAGGLFLGLLVARLNARRLAARGDLAPRFLRRARPDETCGTD</sequence>
<dbReference type="AlphaFoldDB" id="Q47FZ1"/>
<dbReference type="eggNOG" id="COG3086">
    <property type="taxonomic scope" value="Bacteria"/>
</dbReference>
<dbReference type="HOGENOM" id="CLU_124911_0_2_4"/>